<keyword evidence="4" id="KW-0564">Palmitate</keyword>
<keyword evidence="1" id="KW-1003">Cell membrane</keyword>
<dbReference type="PANTHER" id="PTHR43649:SF33">
    <property type="entry name" value="POLYGALACTURONAN_RHAMNOGALACTURONAN-BINDING PROTEIN YTCQ"/>
    <property type="match status" value="1"/>
</dbReference>
<dbReference type="RefSeq" id="WP_158343645.1">
    <property type="nucleotide sequence ID" value="NZ_JAHQCW010000008.1"/>
</dbReference>
<evidence type="ECO:0000256" key="2">
    <source>
        <dbReference type="ARBA" id="ARBA00022729"/>
    </source>
</evidence>
<proteinExistence type="predicted"/>
<reference evidence="8" key="1">
    <citation type="submission" date="2021-06" db="EMBL/GenBank/DDBJ databases">
        <title>Description of novel taxa of the family Lachnospiraceae.</title>
        <authorList>
            <person name="Chaplin A.V."/>
            <person name="Sokolova S.R."/>
            <person name="Pikina A.P."/>
            <person name="Korzhanova M."/>
            <person name="Belova V."/>
            <person name="Korostin D."/>
            <person name="Efimov B.A."/>
        </authorList>
    </citation>
    <scope>NUCLEOTIDE SEQUENCE</scope>
    <source>
        <strain evidence="8">ASD5720</strain>
    </source>
</reference>
<dbReference type="InterPro" id="IPR006059">
    <property type="entry name" value="SBP"/>
</dbReference>
<evidence type="ECO:0000256" key="4">
    <source>
        <dbReference type="ARBA" id="ARBA00023139"/>
    </source>
</evidence>
<dbReference type="InterPro" id="IPR050490">
    <property type="entry name" value="Bact_solute-bd_prot1"/>
</dbReference>
<dbReference type="Proteomes" id="UP000712157">
    <property type="component" value="Unassembled WGS sequence"/>
</dbReference>
<evidence type="ECO:0000256" key="6">
    <source>
        <dbReference type="SAM" id="MobiDB-lite"/>
    </source>
</evidence>
<feature type="chain" id="PRO_5038426967" evidence="7">
    <location>
        <begin position="24"/>
        <end position="456"/>
    </location>
</feature>
<accession>A0A949JW52</accession>
<dbReference type="Gene3D" id="3.40.190.10">
    <property type="entry name" value="Periplasmic binding protein-like II"/>
    <property type="match status" value="1"/>
</dbReference>
<dbReference type="SUPFAM" id="SSF53850">
    <property type="entry name" value="Periplasmic binding protein-like II"/>
    <property type="match status" value="1"/>
</dbReference>
<keyword evidence="2 7" id="KW-0732">Signal</keyword>
<keyword evidence="5" id="KW-0449">Lipoprotein</keyword>
<feature type="signal peptide" evidence="7">
    <location>
        <begin position="1"/>
        <end position="23"/>
    </location>
</feature>
<gene>
    <name evidence="8" type="ORF">KTH89_06935</name>
</gene>
<name>A0A949JW52_9FIRM</name>
<dbReference type="AlphaFoldDB" id="A0A949JW52"/>
<protein>
    <submittedName>
        <fullName evidence="8">Extracellular solute-binding protein</fullName>
    </submittedName>
</protein>
<organism evidence="8 9">
    <name type="scientific">Diplocloster agilis</name>
    <dbReference type="NCBI Taxonomy" id="2850323"/>
    <lineage>
        <taxon>Bacteria</taxon>
        <taxon>Bacillati</taxon>
        <taxon>Bacillota</taxon>
        <taxon>Clostridia</taxon>
        <taxon>Lachnospirales</taxon>
        <taxon>Lachnospiraceae</taxon>
        <taxon>Diplocloster</taxon>
    </lineage>
</organism>
<comment type="caution">
    <text evidence="8">The sequence shown here is derived from an EMBL/GenBank/DDBJ whole genome shotgun (WGS) entry which is preliminary data.</text>
</comment>
<evidence type="ECO:0000256" key="1">
    <source>
        <dbReference type="ARBA" id="ARBA00022475"/>
    </source>
</evidence>
<evidence type="ECO:0000256" key="3">
    <source>
        <dbReference type="ARBA" id="ARBA00023136"/>
    </source>
</evidence>
<feature type="region of interest" description="Disordered" evidence="6">
    <location>
        <begin position="27"/>
        <end position="57"/>
    </location>
</feature>
<keyword evidence="3" id="KW-0472">Membrane</keyword>
<evidence type="ECO:0000256" key="7">
    <source>
        <dbReference type="SAM" id="SignalP"/>
    </source>
</evidence>
<dbReference type="Pfam" id="PF01547">
    <property type="entry name" value="SBP_bac_1"/>
    <property type="match status" value="1"/>
</dbReference>
<dbReference type="EMBL" id="JAHQCW010000008">
    <property type="protein sequence ID" value="MBU9736268.1"/>
    <property type="molecule type" value="Genomic_DNA"/>
</dbReference>
<dbReference type="PROSITE" id="PS51257">
    <property type="entry name" value="PROKAR_LIPOPROTEIN"/>
    <property type="match status" value="1"/>
</dbReference>
<sequence length="456" mass="49423">MTRNWRKLCSLLLAAAMVGTILSGCGSEKEQGADTAEPSQTAGAQQEKDTAGDTGDSASAASLSFWGWIPYNNVIEPMTAAFQEENADIDVDVQIMDWGAYWDKLTLDLANGEGPDVFAMNLDNYEKYKDYMEPLDGLAAQVIGDDWKTLFNEKMLESTYVDEDLKIFPVDFGGQWYVFYNKTLLGELGQSVPNGYQAFADYAKAVENDTIPMIFGGKEALNVAYLYLWLVNNQNPGIVSKAAAGEASFEDEAFLKGFEDLQKMMDDGVIPKNSFGIDPTTDADSLFKERKSPMILTGAWQAGAYLAGTQLADSKIAKDEIGVFAMPTPINDNPYVVGSIDHGWAINKNSKNKEAAMKLVAEWAAGDAAQIWLEELYGIPCAAGVTLDTANLPSQEAKDTIGVISDTLSDQLAGPRSTGNAAVDNKTGEVVQAFVQGMMDAKDATAQMQQAYESSK</sequence>
<evidence type="ECO:0000313" key="8">
    <source>
        <dbReference type="EMBL" id="MBU9736268.1"/>
    </source>
</evidence>
<dbReference type="PANTHER" id="PTHR43649">
    <property type="entry name" value="ARABINOSE-BINDING PROTEIN-RELATED"/>
    <property type="match status" value="1"/>
</dbReference>
<evidence type="ECO:0000313" key="9">
    <source>
        <dbReference type="Proteomes" id="UP000712157"/>
    </source>
</evidence>
<evidence type="ECO:0000256" key="5">
    <source>
        <dbReference type="ARBA" id="ARBA00023288"/>
    </source>
</evidence>
<keyword evidence="9" id="KW-1185">Reference proteome</keyword>